<dbReference type="Proteomes" id="UP001059663">
    <property type="component" value="Chromosome"/>
</dbReference>
<sequence length="64" mass="7522">MESPETRLRHHGHFEPAAAELGVHRHTLRRRVRRAEQLIGRSLEDTDTRMDLWFALRACQFGQA</sequence>
<proteinExistence type="predicted"/>
<gene>
    <name evidence="1" type="ORF">LP422_18240</name>
</gene>
<reference evidence="1" key="1">
    <citation type="submission" date="2021-11" db="EMBL/GenBank/DDBJ databases">
        <title>Study of the species diversity of bacterial strains isolated from a unique natural object - Shulgan-Tash cave (Bashkiria).</title>
        <authorList>
            <person name="Sazanova A.L."/>
            <person name="Chirak E.R."/>
            <person name="Safronova V.I."/>
        </authorList>
    </citation>
    <scope>NUCLEOTIDE SEQUENCE</scope>
    <source>
        <strain evidence="1">P1</strain>
    </source>
</reference>
<evidence type="ECO:0000313" key="1">
    <source>
        <dbReference type="EMBL" id="UUZ44360.1"/>
    </source>
</evidence>
<accession>A0AC61U2V9</accession>
<evidence type="ECO:0000313" key="2">
    <source>
        <dbReference type="Proteomes" id="UP001059663"/>
    </source>
</evidence>
<name>A0AC61U2V9_9MICO</name>
<protein>
    <submittedName>
        <fullName evidence="1">Helix-turn-helix domain-containing protein</fullName>
    </submittedName>
</protein>
<dbReference type="EMBL" id="CP087977">
    <property type="protein sequence ID" value="UUZ44360.1"/>
    <property type="molecule type" value="Genomic_DNA"/>
</dbReference>
<organism evidence="1 2">
    <name type="scientific">Janibacter limosus</name>
    <dbReference type="NCBI Taxonomy" id="53458"/>
    <lineage>
        <taxon>Bacteria</taxon>
        <taxon>Bacillati</taxon>
        <taxon>Actinomycetota</taxon>
        <taxon>Actinomycetes</taxon>
        <taxon>Micrococcales</taxon>
        <taxon>Intrasporangiaceae</taxon>
        <taxon>Janibacter</taxon>
    </lineage>
</organism>